<sequence length="83" mass="8371">MVDDFAGALAPPLLASDDVLRLEAPAPVVPPVPVELMPEPVLDGPAPLCAKAEGDEASAAMSPAMTSAFMSAPVLGLVHDPDP</sequence>
<dbReference type="AlphaFoldDB" id="A0A0R3D158"/>
<name>A0A0R3D158_9BRAD</name>
<gene>
    <name evidence="1" type="ORF">AOQ72_07920</name>
</gene>
<protein>
    <submittedName>
        <fullName evidence="1">Uncharacterized protein</fullName>
    </submittedName>
</protein>
<dbReference type="Proteomes" id="UP000051380">
    <property type="component" value="Unassembled WGS sequence"/>
</dbReference>
<reference evidence="1 2" key="1">
    <citation type="submission" date="2015-09" db="EMBL/GenBank/DDBJ databases">
        <title>Draft Genome Sequence of the Strain BR 3267 (Bradyrhizobium yuanmingense) recommended as inoculant for cowpea in Brazil.</title>
        <authorList>
            <person name="Simoes-Araujo J.L."/>
            <person name="Zilli J.E."/>
        </authorList>
    </citation>
    <scope>NUCLEOTIDE SEQUENCE [LARGE SCALE GENOMIC DNA]</scope>
    <source>
        <strain evidence="1 2">BR3267</strain>
    </source>
</reference>
<proteinExistence type="predicted"/>
<evidence type="ECO:0000313" key="1">
    <source>
        <dbReference type="EMBL" id="KRQ01396.1"/>
    </source>
</evidence>
<organism evidence="1 2">
    <name type="scientific">Bradyrhizobium yuanmingense</name>
    <dbReference type="NCBI Taxonomy" id="108015"/>
    <lineage>
        <taxon>Bacteria</taxon>
        <taxon>Pseudomonadati</taxon>
        <taxon>Pseudomonadota</taxon>
        <taxon>Alphaproteobacteria</taxon>
        <taxon>Hyphomicrobiales</taxon>
        <taxon>Nitrobacteraceae</taxon>
        <taxon>Bradyrhizobium</taxon>
    </lineage>
</organism>
<comment type="caution">
    <text evidence="1">The sequence shown here is derived from an EMBL/GenBank/DDBJ whole genome shotgun (WGS) entry which is preliminary data.</text>
</comment>
<dbReference type="EMBL" id="LJYF01000004">
    <property type="protein sequence ID" value="KRQ01396.1"/>
    <property type="molecule type" value="Genomic_DNA"/>
</dbReference>
<accession>A0A0R3D158</accession>
<evidence type="ECO:0000313" key="2">
    <source>
        <dbReference type="Proteomes" id="UP000051380"/>
    </source>
</evidence>